<feature type="binding site" evidence="7">
    <location>
        <position position="69"/>
    </location>
    <ligand>
        <name>tRNA</name>
        <dbReference type="ChEBI" id="CHEBI:17843"/>
    </ligand>
</feature>
<dbReference type="PANTHER" id="PTHR17224">
    <property type="entry name" value="PEPTIDYL-TRNA HYDROLASE"/>
    <property type="match status" value="1"/>
</dbReference>
<gene>
    <name evidence="7" type="primary">pth</name>
    <name evidence="10" type="ORF">JIN82_16435</name>
</gene>
<dbReference type="InterPro" id="IPR001328">
    <property type="entry name" value="Pept_tRNA_hydro"/>
</dbReference>
<name>A0A8J7SQ42_9BACT</name>
<dbReference type="InterPro" id="IPR018171">
    <property type="entry name" value="Pept_tRNA_hydro_CS"/>
</dbReference>
<dbReference type="AlphaFoldDB" id="A0A8J7SQ42"/>
<evidence type="ECO:0000256" key="5">
    <source>
        <dbReference type="ARBA" id="ARBA00038063"/>
    </source>
</evidence>
<feature type="active site" description="Proton acceptor" evidence="7">
    <location>
        <position position="23"/>
    </location>
</feature>
<feature type="site" description="Discriminates between blocked and unblocked aminoacyl-tRNA" evidence="7">
    <location>
        <position position="13"/>
    </location>
</feature>
<dbReference type="PROSITE" id="PS01195">
    <property type="entry name" value="PEPT_TRNA_HYDROL_1"/>
    <property type="match status" value="1"/>
</dbReference>
<dbReference type="RefSeq" id="WP_200312762.1">
    <property type="nucleotide sequence ID" value="NZ_JAENIM010000047.1"/>
</dbReference>
<comment type="subunit">
    <text evidence="7">Monomer.</text>
</comment>
<dbReference type="InterPro" id="IPR036416">
    <property type="entry name" value="Pept_tRNA_hydro_sf"/>
</dbReference>
<feature type="site" description="Stabilizes the basic form of H active site to accept a proton" evidence="7">
    <location>
        <position position="94"/>
    </location>
</feature>
<evidence type="ECO:0000256" key="1">
    <source>
        <dbReference type="ARBA" id="ARBA00013260"/>
    </source>
</evidence>
<feature type="binding site" evidence="7">
    <location>
        <position position="18"/>
    </location>
    <ligand>
        <name>tRNA</name>
        <dbReference type="ChEBI" id="CHEBI:17843"/>
    </ligand>
</feature>
<evidence type="ECO:0000313" key="10">
    <source>
        <dbReference type="EMBL" id="MBK1792753.1"/>
    </source>
</evidence>
<accession>A0A8J7SQ42</accession>
<evidence type="ECO:0000256" key="3">
    <source>
        <dbReference type="ARBA" id="ARBA00022801"/>
    </source>
</evidence>
<comment type="caution">
    <text evidence="10">The sequence shown here is derived from an EMBL/GenBank/DDBJ whole genome shotgun (WGS) entry which is preliminary data.</text>
</comment>
<dbReference type="PROSITE" id="PS01196">
    <property type="entry name" value="PEPT_TRNA_HYDROL_2"/>
    <property type="match status" value="1"/>
</dbReference>
<dbReference type="GO" id="GO:0006515">
    <property type="term" value="P:protein quality control for misfolded or incompletely synthesized proteins"/>
    <property type="evidence" value="ECO:0007669"/>
    <property type="project" value="UniProtKB-UniRule"/>
</dbReference>
<dbReference type="NCBIfam" id="TIGR00447">
    <property type="entry name" value="pth"/>
    <property type="match status" value="1"/>
</dbReference>
<evidence type="ECO:0000256" key="6">
    <source>
        <dbReference type="ARBA" id="ARBA00050038"/>
    </source>
</evidence>
<protein>
    <recommendedName>
        <fullName evidence="6 7">Peptidyl-tRNA hydrolase</fullName>
        <shortName evidence="7">Pth</shortName>
        <ecNumber evidence="1 7">3.1.1.29</ecNumber>
    </recommendedName>
</protein>
<evidence type="ECO:0000313" key="11">
    <source>
        <dbReference type="Proteomes" id="UP000624703"/>
    </source>
</evidence>
<keyword evidence="2 7" id="KW-0820">tRNA-binding</keyword>
<dbReference type="SUPFAM" id="SSF53178">
    <property type="entry name" value="Peptidyl-tRNA hydrolase-like"/>
    <property type="match status" value="1"/>
</dbReference>
<dbReference type="FunFam" id="3.40.50.1470:FF:000001">
    <property type="entry name" value="Peptidyl-tRNA hydrolase"/>
    <property type="match status" value="1"/>
</dbReference>
<comment type="catalytic activity">
    <reaction evidence="7 8">
        <text>an N-acyl-L-alpha-aminoacyl-tRNA + H2O = an N-acyl-L-amino acid + a tRNA + H(+)</text>
        <dbReference type="Rhea" id="RHEA:54448"/>
        <dbReference type="Rhea" id="RHEA-COMP:10123"/>
        <dbReference type="Rhea" id="RHEA-COMP:13883"/>
        <dbReference type="ChEBI" id="CHEBI:15377"/>
        <dbReference type="ChEBI" id="CHEBI:15378"/>
        <dbReference type="ChEBI" id="CHEBI:59874"/>
        <dbReference type="ChEBI" id="CHEBI:78442"/>
        <dbReference type="ChEBI" id="CHEBI:138191"/>
        <dbReference type="EC" id="3.1.1.29"/>
    </reaction>
</comment>
<feature type="binding site" evidence="7">
    <location>
        <position position="67"/>
    </location>
    <ligand>
        <name>tRNA</name>
        <dbReference type="ChEBI" id="CHEBI:17843"/>
    </ligand>
</feature>
<evidence type="ECO:0000256" key="8">
    <source>
        <dbReference type="RuleBase" id="RU000673"/>
    </source>
</evidence>
<comment type="function">
    <text evidence="7">Hydrolyzes ribosome-free peptidyl-tRNAs (with 1 or more amino acids incorporated), which drop off the ribosome during protein synthesis, or as a result of ribosome stalling.</text>
</comment>
<organism evidence="10 11">
    <name type="scientific">Persicirhabdus sediminis</name>
    <dbReference type="NCBI Taxonomy" id="454144"/>
    <lineage>
        <taxon>Bacteria</taxon>
        <taxon>Pseudomonadati</taxon>
        <taxon>Verrucomicrobiota</taxon>
        <taxon>Verrucomicrobiia</taxon>
        <taxon>Verrucomicrobiales</taxon>
        <taxon>Verrucomicrobiaceae</taxon>
        <taxon>Persicirhabdus</taxon>
    </lineage>
</organism>
<dbReference type="GO" id="GO:0072344">
    <property type="term" value="P:rescue of stalled ribosome"/>
    <property type="evidence" value="ECO:0007669"/>
    <property type="project" value="UniProtKB-UniRule"/>
</dbReference>
<sequence length="189" mass="20546">MDSEIKLIVGLGNPGQKYDWTRHNIGFLALDEMVRRDGAKFANHLKWRAHVAKMSGISALLMKPQTFMNESGRAVAAAMKFYKWKPEQVLVLFDDISLPLGTLRFRMKGSAGGHNGIKSLIAHLGTNEFPRLKMGIGGPEGALVGHVLGKFSPDERNEVQNTLASSADAVQLALSQGLGAAANSYNSRK</sequence>
<dbReference type="Pfam" id="PF01195">
    <property type="entry name" value="Pept_tRNA_hydro"/>
    <property type="match status" value="1"/>
</dbReference>
<dbReference type="EC" id="3.1.1.29" evidence="1 7"/>
<evidence type="ECO:0000256" key="2">
    <source>
        <dbReference type="ARBA" id="ARBA00022555"/>
    </source>
</evidence>
<evidence type="ECO:0000256" key="9">
    <source>
        <dbReference type="RuleBase" id="RU004320"/>
    </source>
</evidence>
<keyword evidence="3 7" id="KW-0378">Hydrolase</keyword>
<dbReference type="PANTHER" id="PTHR17224:SF1">
    <property type="entry name" value="PEPTIDYL-TRNA HYDROLASE"/>
    <property type="match status" value="1"/>
</dbReference>
<dbReference type="GO" id="GO:0000049">
    <property type="term" value="F:tRNA binding"/>
    <property type="evidence" value="ECO:0007669"/>
    <property type="project" value="UniProtKB-UniRule"/>
</dbReference>
<comment type="similarity">
    <text evidence="5 7 9">Belongs to the PTH family.</text>
</comment>
<keyword evidence="11" id="KW-1185">Reference proteome</keyword>
<comment type="subcellular location">
    <subcellularLocation>
        <location evidence="7">Cytoplasm</location>
    </subcellularLocation>
</comment>
<proteinExistence type="inferred from homology"/>
<evidence type="ECO:0000256" key="7">
    <source>
        <dbReference type="HAMAP-Rule" id="MF_00083"/>
    </source>
</evidence>
<keyword evidence="4 7" id="KW-0694">RNA-binding</keyword>
<dbReference type="HAMAP" id="MF_00083">
    <property type="entry name" value="Pept_tRNA_hydro_bact"/>
    <property type="match status" value="1"/>
</dbReference>
<dbReference type="GO" id="GO:0004045">
    <property type="term" value="F:peptidyl-tRNA hydrolase activity"/>
    <property type="evidence" value="ECO:0007669"/>
    <property type="project" value="UniProtKB-UniRule"/>
</dbReference>
<dbReference type="Proteomes" id="UP000624703">
    <property type="component" value="Unassembled WGS sequence"/>
</dbReference>
<dbReference type="GO" id="GO:0005737">
    <property type="term" value="C:cytoplasm"/>
    <property type="evidence" value="ECO:0007669"/>
    <property type="project" value="UniProtKB-SubCell"/>
</dbReference>
<comment type="function">
    <text evidence="7">Catalyzes the release of premature peptidyl moieties from peptidyl-tRNA molecules trapped in stalled 50S ribosomal subunits, and thus maintains levels of free tRNAs and 50S ribosomes.</text>
</comment>
<evidence type="ECO:0000256" key="4">
    <source>
        <dbReference type="ARBA" id="ARBA00022884"/>
    </source>
</evidence>
<dbReference type="EMBL" id="JAENIM010000047">
    <property type="protein sequence ID" value="MBK1792753.1"/>
    <property type="molecule type" value="Genomic_DNA"/>
</dbReference>
<feature type="binding site" evidence="7">
    <location>
        <position position="115"/>
    </location>
    <ligand>
        <name>tRNA</name>
        <dbReference type="ChEBI" id="CHEBI:17843"/>
    </ligand>
</feature>
<keyword evidence="7" id="KW-0963">Cytoplasm</keyword>
<dbReference type="Gene3D" id="3.40.50.1470">
    <property type="entry name" value="Peptidyl-tRNA hydrolase"/>
    <property type="match status" value="1"/>
</dbReference>
<reference evidence="10" key="1">
    <citation type="submission" date="2021-01" db="EMBL/GenBank/DDBJ databases">
        <title>Modified the classification status of verrucomicrobia.</title>
        <authorList>
            <person name="Feng X."/>
        </authorList>
    </citation>
    <scope>NUCLEOTIDE SEQUENCE</scope>
    <source>
        <strain evidence="10">_KCTC 22039</strain>
    </source>
</reference>
<dbReference type="CDD" id="cd00462">
    <property type="entry name" value="PTH"/>
    <property type="match status" value="1"/>
</dbReference>